<dbReference type="PANTHER" id="PTHR46481:SF10">
    <property type="entry name" value="ZINC FINGER BED DOMAIN-CONTAINING PROTEIN 39"/>
    <property type="match status" value="1"/>
</dbReference>
<dbReference type="OrthoDB" id="1607513at2759"/>
<keyword evidence="2" id="KW-0479">Metal-binding</keyword>
<evidence type="ECO:0000256" key="3">
    <source>
        <dbReference type="ARBA" id="ARBA00022771"/>
    </source>
</evidence>
<dbReference type="EMBL" id="JEMT01022768">
    <property type="protein sequence ID" value="EXX64832.1"/>
    <property type="molecule type" value="Genomic_DNA"/>
</dbReference>
<evidence type="ECO:0000256" key="4">
    <source>
        <dbReference type="ARBA" id="ARBA00022833"/>
    </source>
</evidence>
<dbReference type="InterPro" id="IPR052035">
    <property type="entry name" value="ZnF_BED_domain_contain"/>
</dbReference>
<dbReference type="GO" id="GO:0008270">
    <property type="term" value="F:zinc ion binding"/>
    <property type="evidence" value="ECO:0007669"/>
    <property type="project" value="UniProtKB-KW"/>
</dbReference>
<dbReference type="Proteomes" id="UP000022910">
    <property type="component" value="Unassembled WGS sequence"/>
</dbReference>
<dbReference type="Pfam" id="PF05699">
    <property type="entry name" value="Dimer_Tnp_hAT"/>
    <property type="match status" value="1"/>
</dbReference>
<evidence type="ECO:0000313" key="7">
    <source>
        <dbReference type="EMBL" id="EXX64832.1"/>
    </source>
</evidence>
<evidence type="ECO:0000313" key="8">
    <source>
        <dbReference type="Proteomes" id="UP000022910"/>
    </source>
</evidence>
<organism evidence="7 8">
    <name type="scientific">Rhizophagus irregularis (strain DAOM 197198w)</name>
    <name type="common">Glomus intraradices</name>
    <dbReference type="NCBI Taxonomy" id="1432141"/>
    <lineage>
        <taxon>Eukaryota</taxon>
        <taxon>Fungi</taxon>
        <taxon>Fungi incertae sedis</taxon>
        <taxon>Mucoromycota</taxon>
        <taxon>Glomeromycotina</taxon>
        <taxon>Glomeromycetes</taxon>
        <taxon>Glomerales</taxon>
        <taxon>Glomeraceae</taxon>
        <taxon>Rhizophagus</taxon>
    </lineage>
</organism>
<evidence type="ECO:0000259" key="6">
    <source>
        <dbReference type="Pfam" id="PF05699"/>
    </source>
</evidence>
<sequence length="560" mass="65644">MDLDCGSLEISNLYKNDRARYEATVREWTRKYAMGDNSSIIEEQQKEQLETPYNVANAYNNAAKWIWKYWKEETKEINGILCKVMVCKVIEDSDSPCDLSYPKTFKKRQISGADKRPEDNQEELWKLFADWIIEDSQSINVIASSKFRQLFYKFDPTFNMPRQENISSIIYTSYDTSFSQLQQFIKNEATSISLAVDLWKAKNHGNVKKAILDMGKVNWLGCTANTLHLVIERAVKPAEILIARVKRYVDCLKQNEFLEEEEENINPAELLHTIMNFPSQYSSDCFAIKDYRTFEKIRLTQNEMNLIRDLKSILDPFLEITELLKGNNTYSLINPVLLEIKNKFCSESGNNMEINFEDEVTDRNRRIQINELVDCTGLIDRIKLNLSAAIDHYWKDILDPNFIFFSILDPRIKNLSFVSSSKRYAVEDLLYKKYREMRSTMEIEPDKNVDIKQSQQKTSSILASLKKPAFPIHVNEVTEYLNLEEIDLECNPFIWWKERKDKFPILCDLAMKYLSVYTTSTINEKLFSNANNLIDKDNSELFKYMIFLKQNSKNLKSIHH</sequence>
<dbReference type="InterPro" id="IPR008906">
    <property type="entry name" value="HATC_C_dom"/>
</dbReference>
<keyword evidence="4" id="KW-0862">Zinc</keyword>
<dbReference type="AlphaFoldDB" id="A0A015J5M1"/>
<evidence type="ECO:0000256" key="2">
    <source>
        <dbReference type="ARBA" id="ARBA00022723"/>
    </source>
</evidence>
<dbReference type="GO" id="GO:0046983">
    <property type="term" value="F:protein dimerization activity"/>
    <property type="evidence" value="ECO:0007669"/>
    <property type="project" value="InterPro"/>
</dbReference>
<gene>
    <name evidence="7" type="ORF">RirG_139030</name>
</gene>
<dbReference type="HOGENOM" id="CLU_009123_12_2_1"/>
<protein>
    <recommendedName>
        <fullName evidence="6">HAT C-terminal dimerisation domain-containing protein</fullName>
    </recommendedName>
</protein>
<evidence type="ECO:0000256" key="5">
    <source>
        <dbReference type="ARBA" id="ARBA00023242"/>
    </source>
</evidence>
<name>A0A015J5M1_RHIIW</name>
<comment type="caution">
    <text evidence="7">The sequence shown here is derived from an EMBL/GenBank/DDBJ whole genome shotgun (WGS) entry which is preliminary data.</text>
</comment>
<dbReference type="InterPro" id="IPR012337">
    <property type="entry name" value="RNaseH-like_sf"/>
</dbReference>
<accession>A0A015J5M1</accession>
<dbReference type="SUPFAM" id="SSF53098">
    <property type="entry name" value="Ribonuclease H-like"/>
    <property type="match status" value="1"/>
</dbReference>
<keyword evidence="3" id="KW-0863">Zinc-finger</keyword>
<keyword evidence="5" id="KW-0539">Nucleus</keyword>
<dbReference type="SUPFAM" id="SSF140996">
    <property type="entry name" value="Hermes dimerisation domain"/>
    <property type="match status" value="1"/>
</dbReference>
<comment type="subcellular location">
    <subcellularLocation>
        <location evidence="1">Nucleus</location>
    </subcellularLocation>
</comment>
<reference evidence="7 8" key="1">
    <citation type="submission" date="2014-02" db="EMBL/GenBank/DDBJ databases">
        <title>Single nucleus genome sequencing reveals high similarity among nuclei of an endomycorrhizal fungus.</title>
        <authorList>
            <person name="Lin K."/>
            <person name="Geurts R."/>
            <person name="Zhang Z."/>
            <person name="Limpens E."/>
            <person name="Saunders D.G."/>
            <person name="Mu D."/>
            <person name="Pang E."/>
            <person name="Cao H."/>
            <person name="Cha H."/>
            <person name="Lin T."/>
            <person name="Zhou Q."/>
            <person name="Shang Y."/>
            <person name="Li Y."/>
            <person name="Ivanov S."/>
            <person name="Sharma T."/>
            <person name="Velzen R.V."/>
            <person name="Ruijter N.D."/>
            <person name="Aanen D.K."/>
            <person name="Win J."/>
            <person name="Kamoun S."/>
            <person name="Bisseling T."/>
            <person name="Huang S."/>
        </authorList>
    </citation>
    <scope>NUCLEOTIDE SEQUENCE [LARGE SCALE GENOMIC DNA]</scope>
    <source>
        <strain evidence="8">DAOM197198w</strain>
    </source>
</reference>
<feature type="domain" description="HAT C-terminal dimerisation" evidence="6">
    <location>
        <begin position="478"/>
        <end position="541"/>
    </location>
</feature>
<keyword evidence="8" id="KW-1185">Reference proteome</keyword>
<dbReference type="PANTHER" id="PTHR46481">
    <property type="entry name" value="ZINC FINGER BED DOMAIN-CONTAINING PROTEIN 4"/>
    <property type="match status" value="1"/>
</dbReference>
<evidence type="ECO:0000256" key="1">
    <source>
        <dbReference type="ARBA" id="ARBA00004123"/>
    </source>
</evidence>
<dbReference type="GO" id="GO:0005634">
    <property type="term" value="C:nucleus"/>
    <property type="evidence" value="ECO:0007669"/>
    <property type="project" value="UniProtKB-SubCell"/>
</dbReference>
<proteinExistence type="predicted"/>